<sequence>MKTNLLIFKSLLFLIIIVATSCSDDETVQSDSKQILSFGFTTKDNPELGTNINADLDLESDSILLMVPYGTDVTALNPEMELSENASVSPMGNQDFSSPVTYTVTAENGSVASYTVSISITKNDKNQILTFRFEVENNSELEEGIMAFIDQDNRTITASFPFGSDVTGLVPTIEVSEGATVSPTGVQDFTSSITYKVTAEDGSSASYVVNIVPGQSNEKQMLAFSFEVVNNPKLEETVIASIDHENMTITAGFAYGSDITALAPTLEVPEGATVSPIGIQDFTSPLIYEVTAEDGSTVEYTISVSVDESDSKQILSFTFLSEENMELQETVTAIIDEENKTIIAAFPFETNITALTPSIVISENATISPEVNISDFSIPVLYEVMAQNGSTAVYTVTASINPSLPFITTWKTTTANESITIFTNPGIRTYNYEVDWGDGTFESNLTNDATHEYENAGIYTVKIYGDFPAPCLPSIYFNKVNAAKLQTIESWGDIEWESMRYAFAFCTNLTYNANDAPDLRKVTDMTAAFLLTDIFNGDITGWDVGNVESMSSMFEGAKSFNQNIESWNVGNVEDMSYMFRDASTFNQNIESWNVGNVEDMSYMFSGAATFNQNIGSWNVGNVEDMSYMFYEAPSFNQDIGGWDVGNVEYMTSMFSGAISFNQNIGSWNVGNVQNMKEMFREALAFNQNIGSWNVSKVENMMEMFRESGAFNQDIGGWNMSSTRQVYGMFRGASSFNQDIGNWDLSPLLQSLSNMFQDATAFNQDISGWDVSNITHVNYLFQRASAFSQDLSGWNTEMVNYCGEFATDSGLTLEQLPTAGDCF</sequence>
<reference evidence="3 4" key="1">
    <citation type="submission" date="2016-10" db="EMBL/GenBank/DDBJ databases">
        <authorList>
            <person name="Varghese N."/>
            <person name="Submissions S."/>
        </authorList>
    </citation>
    <scope>NUCLEOTIDE SEQUENCE [LARGE SCALE GENOMIC DNA]</scope>
    <source>
        <strain evidence="3 4">MAR_2009_60</strain>
    </source>
</reference>
<keyword evidence="1" id="KW-0732">Signal</keyword>
<dbReference type="SUPFAM" id="SSF49299">
    <property type="entry name" value="PKD domain"/>
    <property type="match status" value="1"/>
</dbReference>
<dbReference type="Gene3D" id="2.60.40.2340">
    <property type="match status" value="4"/>
</dbReference>
<dbReference type="InterPro" id="IPR005046">
    <property type="entry name" value="DUF285"/>
</dbReference>
<organism evidence="3 4">
    <name type="scientific">Maribacter dokdonensis</name>
    <dbReference type="NCBI Taxonomy" id="320912"/>
    <lineage>
        <taxon>Bacteria</taxon>
        <taxon>Pseudomonadati</taxon>
        <taxon>Bacteroidota</taxon>
        <taxon>Flavobacteriia</taxon>
        <taxon>Flavobacteriales</taxon>
        <taxon>Flavobacteriaceae</taxon>
        <taxon>Maribacter</taxon>
    </lineage>
</organism>
<feature type="chain" id="PRO_5046760080" evidence="1">
    <location>
        <begin position="25"/>
        <end position="822"/>
    </location>
</feature>
<feature type="signal peptide" evidence="1">
    <location>
        <begin position="1"/>
        <end position="24"/>
    </location>
</feature>
<feature type="domain" description="PKD" evidence="2">
    <location>
        <begin position="402"/>
        <end position="463"/>
    </location>
</feature>
<dbReference type="EMBL" id="LT629754">
    <property type="protein sequence ID" value="SDS92939.1"/>
    <property type="molecule type" value="Genomic_DNA"/>
</dbReference>
<dbReference type="GeneID" id="90591428"/>
<evidence type="ECO:0000259" key="2">
    <source>
        <dbReference type="PROSITE" id="PS50093"/>
    </source>
</evidence>
<dbReference type="NCBIfam" id="TIGR02167">
    <property type="entry name" value="Liste_lipo_26"/>
    <property type="match status" value="3"/>
</dbReference>
<evidence type="ECO:0000256" key="1">
    <source>
        <dbReference type="SAM" id="SignalP"/>
    </source>
</evidence>
<dbReference type="InterPro" id="IPR000601">
    <property type="entry name" value="PKD_dom"/>
</dbReference>
<evidence type="ECO:0000313" key="3">
    <source>
        <dbReference type="EMBL" id="SDS92939.1"/>
    </source>
</evidence>
<dbReference type="InterPro" id="IPR035986">
    <property type="entry name" value="PKD_dom_sf"/>
</dbReference>
<dbReference type="RefSeq" id="WP_091606100.1">
    <property type="nucleotide sequence ID" value="NZ_LT629754.1"/>
</dbReference>
<protein>
    <submittedName>
        <fullName evidence="3">Surface protein</fullName>
    </submittedName>
</protein>
<proteinExistence type="predicted"/>
<accession>A0ABY0UMZ4</accession>
<keyword evidence="4" id="KW-1185">Reference proteome</keyword>
<gene>
    <name evidence="3" type="ORF">SAMN05192545_2377</name>
</gene>
<dbReference type="Proteomes" id="UP000199574">
    <property type="component" value="Chromosome I"/>
</dbReference>
<dbReference type="PROSITE" id="PS50093">
    <property type="entry name" value="PKD"/>
    <property type="match status" value="1"/>
</dbReference>
<dbReference type="Pfam" id="PF03382">
    <property type="entry name" value="DUF285"/>
    <property type="match status" value="2"/>
</dbReference>
<dbReference type="PROSITE" id="PS51257">
    <property type="entry name" value="PROKAR_LIPOPROTEIN"/>
    <property type="match status" value="1"/>
</dbReference>
<dbReference type="InterPro" id="IPR013783">
    <property type="entry name" value="Ig-like_fold"/>
</dbReference>
<name>A0ABY0UMZ4_9FLAO</name>
<dbReference type="InterPro" id="IPR011889">
    <property type="entry name" value="Liste_lipo_26"/>
</dbReference>
<dbReference type="Gene3D" id="2.60.40.10">
    <property type="entry name" value="Immunoglobulins"/>
    <property type="match status" value="1"/>
</dbReference>
<evidence type="ECO:0000313" key="4">
    <source>
        <dbReference type="Proteomes" id="UP000199574"/>
    </source>
</evidence>